<dbReference type="InterPro" id="IPR008250">
    <property type="entry name" value="ATPase_P-typ_transduc_dom_A_sf"/>
</dbReference>
<dbReference type="Gene3D" id="2.70.150.10">
    <property type="entry name" value="Calcium-transporting ATPase, cytoplasmic transduction domain A"/>
    <property type="match status" value="1"/>
</dbReference>
<sequence length="841" mass="85534">MRDTPVANARLTVSGMTCGKCSARVEAALLATPGVQSATVTRTSGEAITLYDPSKISPEALAAAVTEAGYPATPEARGDTGPAPAEEPGDEAAPAADEPRQEAPGSVTLTIENMHCASCVGTVEKALSAVPGVTSATVNLATRRATVHGVAKVELLENASKAAGYPATAHAHHHDASPADTTDETRIMARRTLVAALLTAPVFLIEMGGHLYPPLHHWVTATLGVTPWRIVQFLLTTAVLAGPGRLFFTSGIPALLRRAPEMNALVALGAGAAWAYSTFATFAPGLLPASANHVYFEAAAVIVTLILLGRTLEARARGQAGAALRGLMALTPKTAPVETSQGIQDKPVSEIAPGDVLHLSPGARVAVDGVVTEGSGWLDESMVTGESAPVEKAPGDPLTGGTLNGTTALTYRATAIGADTVLARIAAQVEQAQATKLPVQRIIDKVTAVFVPAVLVIAALTVAVWLALTGDISQALVAGVSVLIIACPCAMGLATPVSILVATGRAAELGVIFRQGAALEQLGAVKTLAFDKTGTLTEGHPRLTSVTTAGDDRNETLRLAASAEARSEHPLAKALVSAAEAEGIELSPASDAAAKPGYGLAATVEGKRLIVGGKRAMEAESLTIPAVLTEALDAAETRAETAFFLAVDGTVAALFTVSDPIKPDAAPALQTLKAQGVSLALLSGDAPRVAEAVARDLAIDSPEGGLLPADKLARIEALKSVGPVGFVGDGINDAPALAAADVGLAIGTGTEVAVEAADVVLLSGRLSGLTAAHEISRRAMVNIRQNLAWAFGYNILLIPVAAGVLVPFGGPQLSPMLAAGAMALSSLAVVANALRLRRAAR</sequence>
<evidence type="ECO:0000256" key="9">
    <source>
        <dbReference type="ARBA" id="ARBA00022989"/>
    </source>
</evidence>
<dbReference type="InterPro" id="IPR036412">
    <property type="entry name" value="HAD-like_sf"/>
</dbReference>
<feature type="domain" description="HMA" evidence="13">
    <location>
        <begin position="7"/>
        <end position="73"/>
    </location>
</feature>
<dbReference type="PRINTS" id="PR00943">
    <property type="entry name" value="CUATPASE"/>
</dbReference>
<evidence type="ECO:0000256" key="5">
    <source>
        <dbReference type="ARBA" id="ARBA00022723"/>
    </source>
</evidence>
<name>A0A1N6E9J2_9RHOB</name>
<keyword evidence="8" id="KW-1278">Translocase</keyword>
<feature type="transmembrane region" description="Helical" evidence="11">
    <location>
        <begin position="233"/>
        <end position="256"/>
    </location>
</feature>
<evidence type="ECO:0000313" key="14">
    <source>
        <dbReference type="EMBL" id="SIN79698.1"/>
    </source>
</evidence>
<feature type="transmembrane region" description="Helical" evidence="11">
    <location>
        <begin position="446"/>
        <end position="468"/>
    </location>
</feature>
<feature type="transmembrane region" description="Helical" evidence="11">
    <location>
        <begin position="787"/>
        <end position="810"/>
    </location>
</feature>
<dbReference type="NCBIfam" id="TIGR01525">
    <property type="entry name" value="ATPase-IB_hvy"/>
    <property type="match status" value="1"/>
</dbReference>
<dbReference type="SUPFAM" id="SSF55008">
    <property type="entry name" value="HMA, heavy metal-associated domain"/>
    <property type="match status" value="2"/>
</dbReference>
<dbReference type="GO" id="GO:0043682">
    <property type="term" value="F:P-type divalent copper transporter activity"/>
    <property type="evidence" value="ECO:0007669"/>
    <property type="project" value="TreeGrafter"/>
</dbReference>
<evidence type="ECO:0000313" key="15">
    <source>
        <dbReference type="Proteomes" id="UP000184932"/>
    </source>
</evidence>
<dbReference type="OrthoDB" id="9807843at2"/>
<dbReference type="InterPro" id="IPR059000">
    <property type="entry name" value="ATPase_P-type_domA"/>
</dbReference>
<dbReference type="GO" id="GO:0016887">
    <property type="term" value="F:ATP hydrolysis activity"/>
    <property type="evidence" value="ECO:0007669"/>
    <property type="project" value="InterPro"/>
</dbReference>
<dbReference type="STRING" id="1217970.SAMN05444002_0487"/>
<dbReference type="GO" id="GO:0005524">
    <property type="term" value="F:ATP binding"/>
    <property type="evidence" value="ECO:0007669"/>
    <property type="project" value="UniProtKB-UniRule"/>
</dbReference>
<dbReference type="Gene3D" id="3.40.1110.10">
    <property type="entry name" value="Calcium-transporting ATPase, cytoplasmic domain N"/>
    <property type="match status" value="1"/>
</dbReference>
<dbReference type="Gene3D" id="3.30.70.100">
    <property type="match status" value="2"/>
</dbReference>
<evidence type="ECO:0000256" key="10">
    <source>
        <dbReference type="ARBA" id="ARBA00023136"/>
    </source>
</evidence>
<dbReference type="SUPFAM" id="SSF81653">
    <property type="entry name" value="Calcium ATPase, transduction domain A"/>
    <property type="match status" value="1"/>
</dbReference>
<evidence type="ECO:0000256" key="12">
    <source>
        <dbReference type="SAM" id="MobiDB-lite"/>
    </source>
</evidence>
<dbReference type="PANTHER" id="PTHR43520">
    <property type="entry name" value="ATP7, ISOFORM B"/>
    <property type="match status" value="1"/>
</dbReference>
<keyword evidence="4 11" id="KW-0812">Transmembrane</keyword>
<comment type="subcellular location">
    <subcellularLocation>
        <location evidence="1">Cell membrane</location>
        <topology evidence="1">Multi-pass membrane protein</topology>
    </subcellularLocation>
</comment>
<dbReference type="SFLD" id="SFLDF00027">
    <property type="entry name" value="p-type_atpase"/>
    <property type="match status" value="1"/>
</dbReference>
<dbReference type="SUPFAM" id="SSF56784">
    <property type="entry name" value="HAD-like"/>
    <property type="match status" value="1"/>
</dbReference>
<dbReference type="InterPro" id="IPR001757">
    <property type="entry name" value="P_typ_ATPase"/>
</dbReference>
<evidence type="ECO:0000256" key="8">
    <source>
        <dbReference type="ARBA" id="ARBA00022967"/>
    </source>
</evidence>
<keyword evidence="15" id="KW-1185">Reference proteome</keyword>
<dbReference type="InterPro" id="IPR044492">
    <property type="entry name" value="P_typ_ATPase_HD_dom"/>
</dbReference>
<keyword evidence="10 11" id="KW-0472">Membrane</keyword>
<proteinExistence type="inferred from homology"/>
<dbReference type="InterPro" id="IPR023299">
    <property type="entry name" value="ATPase_P-typ_cyto_dom_N"/>
</dbReference>
<keyword evidence="7 11" id="KW-0067">ATP-binding</keyword>
<dbReference type="PROSITE" id="PS01047">
    <property type="entry name" value="HMA_1"/>
    <property type="match status" value="1"/>
</dbReference>
<evidence type="ECO:0000256" key="4">
    <source>
        <dbReference type="ARBA" id="ARBA00022692"/>
    </source>
</evidence>
<dbReference type="Pfam" id="PF00403">
    <property type="entry name" value="HMA"/>
    <property type="match status" value="2"/>
</dbReference>
<dbReference type="NCBIfam" id="TIGR01511">
    <property type="entry name" value="ATPase-IB1_Cu"/>
    <property type="match status" value="1"/>
</dbReference>
<feature type="region of interest" description="Disordered" evidence="12">
    <location>
        <begin position="71"/>
        <end position="103"/>
    </location>
</feature>
<dbReference type="FunFam" id="2.70.150.10:FF:000020">
    <property type="entry name" value="Copper-exporting P-type ATPase A"/>
    <property type="match status" value="1"/>
</dbReference>
<dbReference type="GO" id="GO:0005507">
    <property type="term" value="F:copper ion binding"/>
    <property type="evidence" value="ECO:0007669"/>
    <property type="project" value="TreeGrafter"/>
</dbReference>
<keyword evidence="9 11" id="KW-1133">Transmembrane helix</keyword>
<evidence type="ECO:0000256" key="2">
    <source>
        <dbReference type="ARBA" id="ARBA00006024"/>
    </source>
</evidence>
<dbReference type="InterPro" id="IPR023298">
    <property type="entry name" value="ATPase_P-typ_TM_dom_sf"/>
</dbReference>
<dbReference type="EMBL" id="FSRL01000001">
    <property type="protein sequence ID" value="SIN79698.1"/>
    <property type="molecule type" value="Genomic_DNA"/>
</dbReference>
<dbReference type="Gene3D" id="3.40.50.1000">
    <property type="entry name" value="HAD superfamily/HAD-like"/>
    <property type="match status" value="1"/>
</dbReference>
<gene>
    <name evidence="14" type="ORF">SAMN05444002_0487</name>
</gene>
<keyword evidence="3 11" id="KW-1003">Cell membrane</keyword>
<dbReference type="InterPro" id="IPR023214">
    <property type="entry name" value="HAD_sf"/>
</dbReference>
<dbReference type="PROSITE" id="PS00154">
    <property type="entry name" value="ATPASE_E1_E2"/>
    <property type="match status" value="1"/>
</dbReference>
<accession>A0A1N6E9J2</accession>
<feature type="compositionally biased region" description="Low complexity" evidence="12">
    <location>
        <begin position="81"/>
        <end position="96"/>
    </location>
</feature>
<reference evidence="15" key="1">
    <citation type="submission" date="2016-11" db="EMBL/GenBank/DDBJ databases">
        <authorList>
            <person name="Varghese N."/>
            <person name="Submissions S."/>
        </authorList>
    </citation>
    <scope>NUCLEOTIDE SEQUENCE [LARGE SCALE GENOMIC DNA]</scope>
    <source>
        <strain evidence="15">DSM 29440</strain>
    </source>
</reference>
<dbReference type="PANTHER" id="PTHR43520:SF8">
    <property type="entry name" value="P-TYPE CU(+) TRANSPORTER"/>
    <property type="match status" value="1"/>
</dbReference>
<feature type="transmembrane region" description="Helical" evidence="11">
    <location>
        <begin position="193"/>
        <end position="213"/>
    </location>
</feature>
<protein>
    <submittedName>
        <fullName evidence="14">Cu+-exporting ATPase</fullName>
    </submittedName>
</protein>
<dbReference type="InterPro" id="IPR018303">
    <property type="entry name" value="ATPase_P-typ_P_site"/>
</dbReference>
<dbReference type="PRINTS" id="PR00119">
    <property type="entry name" value="CATATPASE"/>
</dbReference>
<dbReference type="NCBIfam" id="TIGR01494">
    <property type="entry name" value="ATPase_P-type"/>
    <property type="match status" value="1"/>
</dbReference>
<feature type="domain" description="HMA" evidence="13">
    <location>
        <begin position="105"/>
        <end position="168"/>
    </location>
</feature>
<dbReference type="RefSeq" id="WP_074254668.1">
    <property type="nucleotide sequence ID" value="NZ_FSRL01000001.1"/>
</dbReference>
<dbReference type="GO" id="GO:0055070">
    <property type="term" value="P:copper ion homeostasis"/>
    <property type="evidence" value="ECO:0007669"/>
    <property type="project" value="TreeGrafter"/>
</dbReference>
<feature type="transmembrane region" description="Helical" evidence="11">
    <location>
        <begin position="474"/>
        <end position="495"/>
    </location>
</feature>
<dbReference type="GO" id="GO:0060003">
    <property type="term" value="P:copper ion export"/>
    <property type="evidence" value="ECO:0007669"/>
    <property type="project" value="UniProtKB-ARBA"/>
</dbReference>
<evidence type="ECO:0000256" key="6">
    <source>
        <dbReference type="ARBA" id="ARBA00022741"/>
    </source>
</evidence>
<dbReference type="Pfam" id="PF00122">
    <property type="entry name" value="E1-E2_ATPase"/>
    <property type="match status" value="1"/>
</dbReference>
<dbReference type="SFLD" id="SFLDG00002">
    <property type="entry name" value="C1.7:_P-type_atpase_like"/>
    <property type="match status" value="1"/>
</dbReference>
<dbReference type="Pfam" id="PF00702">
    <property type="entry name" value="Hydrolase"/>
    <property type="match status" value="1"/>
</dbReference>
<dbReference type="FunFam" id="3.30.70.100:FF:000001">
    <property type="entry name" value="ATPase copper transporting beta"/>
    <property type="match status" value="1"/>
</dbReference>
<dbReference type="AlphaFoldDB" id="A0A1N6E9J2"/>
<dbReference type="GO" id="GO:0005886">
    <property type="term" value="C:plasma membrane"/>
    <property type="evidence" value="ECO:0007669"/>
    <property type="project" value="UniProtKB-SubCell"/>
</dbReference>
<dbReference type="SFLD" id="SFLDS00003">
    <property type="entry name" value="Haloacid_Dehalogenase"/>
    <property type="match status" value="1"/>
</dbReference>
<dbReference type="PROSITE" id="PS50846">
    <property type="entry name" value="HMA_2"/>
    <property type="match status" value="2"/>
</dbReference>
<keyword evidence="6 11" id="KW-0547">Nucleotide-binding</keyword>
<evidence type="ECO:0000256" key="1">
    <source>
        <dbReference type="ARBA" id="ARBA00004651"/>
    </source>
</evidence>
<keyword evidence="5 11" id="KW-0479">Metal-binding</keyword>
<evidence type="ECO:0000259" key="13">
    <source>
        <dbReference type="PROSITE" id="PS50846"/>
    </source>
</evidence>
<evidence type="ECO:0000256" key="3">
    <source>
        <dbReference type="ARBA" id="ARBA00022475"/>
    </source>
</evidence>
<evidence type="ECO:0000256" key="7">
    <source>
        <dbReference type="ARBA" id="ARBA00022840"/>
    </source>
</evidence>
<dbReference type="InterPro" id="IPR027256">
    <property type="entry name" value="P-typ_ATPase_IB"/>
</dbReference>
<feature type="transmembrane region" description="Helical" evidence="11">
    <location>
        <begin position="293"/>
        <end position="309"/>
    </location>
</feature>
<dbReference type="CDD" id="cd02094">
    <property type="entry name" value="P-type_ATPase_Cu-like"/>
    <property type="match status" value="1"/>
</dbReference>
<dbReference type="InterPro" id="IPR036163">
    <property type="entry name" value="HMA_dom_sf"/>
</dbReference>
<organism evidence="14 15">
    <name type="scientific">Vannielia litorea</name>
    <dbReference type="NCBI Taxonomy" id="1217970"/>
    <lineage>
        <taxon>Bacteria</taxon>
        <taxon>Pseudomonadati</taxon>
        <taxon>Pseudomonadota</taxon>
        <taxon>Alphaproteobacteria</taxon>
        <taxon>Rhodobacterales</taxon>
        <taxon>Paracoccaceae</taxon>
        <taxon>Vannielia</taxon>
    </lineage>
</organism>
<dbReference type="InterPro" id="IPR017969">
    <property type="entry name" value="Heavy-metal-associated_CS"/>
</dbReference>
<dbReference type="SUPFAM" id="SSF81665">
    <property type="entry name" value="Calcium ATPase, transmembrane domain M"/>
    <property type="match status" value="1"/>
</dbReference>
<dbReference type="CDD" id="cd00371">
    <property type="entry name" value="HMA"/>
    <property type="match status" value="2"/>
</dbReference>
<dbReference type="InterPro" id="IPR006121">
    <property type="entry name" value="HMA_dom"/>
</dbReference>
<dbReference type="Proteomes" id="UP000184932">
    <property type="component" value="Unassembled WGS sequence"/>
</dbReference>
<evidence type="ECO:0000256" key="11">
    <source>
        <dbReference type="RuleBase" id="RU362081"/>
    </source>
</evidence>
<feature type="transmembrane region" description="Helical" evidence="11">
    <location>
        <begin position="263"/>
        <end position="287"/>
    </location>
</feature>
<feature type="transmembrane region" description="Helical" evidence="11">
    <location>
        <begin position="816"/>
        <end position="834"/>
    </location>
</feature>
<comment type="similarity">
    <text evidence="2 11">Belongs to the cation transport ATPase (P-type) (TC 3.A.3) family. Type IB subfamily.</text>
</comment>